<dbReference type="EMBL" id="VSFG01000001">
    <property type="protein sequence ID" value="TYB49742.1"/>
    <property type="molecule type" value="Genomic_DNA"/>
</dbReference>
<dbReference type="RefSeq" id="WP_148344215.1">
    <property type="nucleotide sequence ID" value="NZ_VSFG01000001.1"/>
</dbReference>
<dbReference type="Proteomes" id="UP000323380">
    <property type="component" value="Unassembled WGS sequence"/>
</dbReference>
<dbReference type="InterPro" id="IPR011044">
    <property type="entry name" value="Quino_amine_DH_bsu"/>
</dbReference>
<sequence>MNTPVEMSQAPSIGAGRAPAARAVRGWLTDVLRPRLCVITGAPGSGKSHLTAWAALADTGPVRAVHAMLSARGMTPHGLAWALAEQLSVPGRSPETVVANIAADRRPATIVISELDESGPACDGAAATAIVTELLDPLLDAQHVRLLTEGRAESLAAFTVPAEVVHLDDPAMTDRAAFTAWLRANGRETAAAEALFPNVGLAELALVAGVSENVPEQWLARVPPDAVPAIQVLASAYGLVEGARWTALTAALTGDLRRAQASVELAAPLVTRVDDGFQIALRPLREAVLRTRTPQLGPQIEHALGSALYEQVPKDAGGVPQWARSDPYTTTHLLRHAAATGVAELLVEDAGQLVHADPRAATAVLETLETPLWPTWRAVGRGLMASSDPSERASLLTLSARLSGDDSLAARFAPYASWHPGWCNVGGDTWTGPVSALAHRDGALLVATADGALHVLDASTGAPVGRITGGTPDIWGLIWLSDGSVLHLDAHRTVRASAVTKSESRADRLSGLLNDAGPVTAGTVRDTLKSWTGLTALGASADLSHFIAGDTSGQVHVWPANAPQQVRSHQLHQGPVTAVAGVHGRSGRLSVLSGGADGTVRLWPVAEAPIDEPMLRRNTGVTAAAFAVLPSGPVAAVAWTDGHLRVWDLLDGEEQVIDPGLTVNALALTPAGLLAVAGPHGTATLRISRPGSSPAPR</sequence>
<keyword evidence="2" id="KW-1185">Reference proteome</keyword>
<dbReference type="InterPro" id="IPR001680">
    <property type="entry name" value="WD40_rpt"/>
</dbReference>
<name>A0A5D0NZH1_9ACTN</name>
<evidence type="ECO:0000313" key="1">
    <source>
        <dbReference type="EMBL" id="TYB49742.1"/>
    </source>
</evidence>
<comment type="caution">
    <text evidence="1">The sequence shown here is derived from an EMBL/GenBank/DDBJ whole genome shotgun (WGS) entry which is preliminary data.</text>
</comment>
<dbReference type="Pfam" id="PF00400">
    <property type="entry name" value="WD40"/>
    <property type="match status" value="1"/>
</dbReference>
<dbReference type="SUPFAM" id="SSF50978">
    <property type="entry name" value="WD40 repeat-like"/>
    <property type="match status" value="1"/>
</dbReference>
<proteinExistence type="predicted"/>
<gene>
    <name evidence="1" type="ORF">FXF69_11980</name>
</gene>
<dbReference type="Gene3D" id="2.130.10.10">
    <property type="entry name" value="YVTN repeat-like/Quinoprotein amine dehydrogenase"/>
    <property type="match status" value="1"/>
</dbReference>
<reference evidence="1 2" key="1">
    <citation type="submission" date="2019-08" db="EMBL/GenBank/DDBJ databases">
        <title>Actinomadura sp. nov. CYP1-5 isolated from mountain soil.</title>
        <authorList>
            <person name="Songsumanus A."/>
            <person name="Kuncharoen N."/>
            <person name="Kudo T."/>
            <person name="Yuki M."/>
            <person name="Igarashi Y."/>
            <person name="Tanasupawat S."/>
        </authorList>
    </citation>
    <scope>NUCLEOTIDE SEQUENCE [LARGE SCALE GENOMIC DNA]</scope>
    <source>
        <strain evidence="1 2">JCM 14158</strain>
    </source>
</reference>
<protein>
    <submittedName>
        <fullName evidence="1">Uncharacterized protein</fullName>
    </submittedName>
</protein>
<dbReference type="STRING" id="1220554.GCA_001552135_06513"/>
<dbReference type="InterPro" id="IPR015943">
    <property type="entry name" value="WD40/YVTN_repeat-like_dom_sf"/>
</dbReference>
<accession>A0A5D0NZH1</accession>
<dbReference type="SUPFAM" id="SSF50969">
    <property type="entry name" value="YVTN repeat-like/Quinoprotein amine dehydrogenase"/>
    <property type="match status" value="1"/>
</dbReference>
<organism evidence="1 2">
    <name type="scientific">Actinomadura chibensis</name>
    <dbReference type="NCBI Taxonomy" id="392828"/>
    <lineage>
        <taxon>Bacteria</taxon>
        <taxon>Bacillati</taxon>
        <taxon>Actinomycetota</taxon>
        <taxon>Actinomycetes</taxon>
        <taxon>Streptosporangiales</taxon>
        <taxon>Thermomonosporaceae</taxon>
        <taxon>Actinomadura</taxon>
    </lineage>
</organism>
<dbReference type="InterPro" id="IPR036322">
    <property type="entry name" value="WD40_repeat_dom_sf"/>
</dbReference>
<evidence type="ECO:0000313" key="2">
    <source>
        <dbReference type="Proteomes" id="UP000323380"/>
    </source>
</evidence>
<dbReference type="AlphaFoldDB" id="A0A5D0NZH1"/>
<dbReference type="SMART" id="SM00320">
    <property type="entry name" value="WD40"/>
    <property type="match status" value="3"/>
</dbReference>